<evidence type="ECO:0000256" key="8">
    <source>
        <dbReference type="ARBA" id="ARBA00023125"/>
    </source>
</evidence>
<keyword evidence="20" id="KW-1185">Reference proteome</keyword>
<feature type="region of interest" description="Disordered" evidence="16">
    <location>
        <begin position="939"/>
        <end position="972"/>
    </location>
</feature>
<comment type="catalytic activity">
    <reaction evidence="11">
        <text>Couples ATP hydrolysis with the unwinding of duplex DNA by translocating in the 3'-5' direction.</text>
        <dbReference type="EC" id="5.6.2.4"/>
    </reaction>
</comment>
<dbReference type="SUPFAM" id="SSF52980">
    <property type="entry name" value="Restriction endonuclease-like"/>
    <property type="match status" value="1"/>
</dbReference>
<keyword evidence="4 15" id="KW-0378">Hydrolase</keyword>
<dbReference type="GO" id="GO:0003677">
    <property type="term" value="F:DNA binding"/>
    <property type="evidence" value="ECO:0007669"/>
    <property type="project" value="UniProtKB-KW"/>
</dbReference>
<dbReference type="InterPro" id="IPR000212">
    <property type="entry name" value="DNA_helicase_UvrD/REP"/>
</dbReference>
<proteinExistence type="predicted"/>
<evidence type="ECO:0000256" key="5">
    <source>
        <dbReference type="ARBA" id="ARBA00022806"/>
    </source>
</evidence>
<sequence>MVWARPVSKRLKPLQKLMEQQKAASDPGSLVWLSASAGTGKTHVLTARVLRLLLNGRRPESILCLTFTKAGAAEMAERIHGRLAYWARLKATELKKELFQLGEDDSPEAVARARTLFARVLEAPGGGLRIQTIHAFCQTLLAGFPAEAGLVPGFRPIEGREEAALARSTLATMLADATQGGDLPLIRDVQALSRRLGEDKAESYLMDCARRPDAMRALGMREGIEARLRMALGVPIGDVESVIVERCDALDMGCFHAIAQANGTWGTATGLKDADRVVAFINASAASRAAMLDDIIGVALTKDGSPRKYSQKLIDAEPLYVPHCERLVEQVRALIELRMKAALASLLGAALRAGQSYALAYEGAKRAGGLVDFDDLIRATVRLLDTPGMGEWVRYKLDQQTDHILVDEAQDTNRSQWDIVEALAGEFFAGEGARDSRVVRTMFTVGDFKQAIFGFQGTDPRAFERARIAFQLKAIRGDREFAELSLDRSFRSTPPVLELVDRMIADLGSEGLGLQQIAEPHMSARSHLPGQVTLWKPLSIEAVDDIEDAGEESWENDATREFATRLARQIRLWLKEPMYMPGLGRTLRPEDILVLVRRRGSLASLIVARLHAEGVPVAGVDRLRLNAPLAVRDLLAAVRFALQPGDDLSLAALLVSPLFGWSQERLYDVGFGRKGSLLKAVRESGDDAVAMLDDLLGQADFTTPYRFLEHMLTGPMQGRARLIARLGQEARDPIEELLNAALQFEGVATASLQRFLDWFDRGDVEITRDPSAPADAVRVMTAHGSKGLQAPLVILADATGDPDANRGATLGWRIDEEADPVPVPRPKKDEMVDELRRDADDHAAREAAEHWRLLYVAATRAEEHLVIGGALGPRAKGVPPARSWYGAIEAAMTGLGAEPVEDELWGTASHFRGSAPVAAGARKEPKPRSDLPVITEPGWLRAVAPREERPPRPLAPSSLGPDEVADPPPSPAMRVAAKRGSLLHQLFERLPGVAPADRAGAAERWLEHSAGVADVDERRALVADACAVIDHPDFAAVFASDALAEAPIAAVVDGEVIAGTVDRLLVSPDRVMVVDFKTGRRVPGSVEAVPGHHKRQMGAYAAALATIFPGRRIEAGLLYTSGPTLMALPPDLLEAHKPGFRGAEQKQATGR</sequence>
<reference evidence="19 20" key="1">
    <citation type="submission" date="2019-01" db="EMBL/GenBank/DDBJ databases">
        <authorList>
            <person name="Chen W.-M."/>
        </authorList>
    </citation>
    <scope>NUCLEOTIDE SEQUENCE [LARGE SCALE GENOMIC DNA]</scope>
    <source>
        <strain evidence="19 20">CCP-7</strain>
    </source>
</reference>
<dbReference type="EMBL" id="SACN01000006">
    <property type="protein sequence ID" value="RVT89161.1"/>
    <property type="molecule type" value="Genomic_DNA"/>
</dbReference>
<evidence type="ECO:0000256" key="1">
    <source>
        <dbReference type="ARBA" id="ARBA00022722"/>
    </source>
</evidence>
<dbReference type="PROSITE" id="PS51198">
    <property type="entry name" value="UVRD_HELICASE_ATP_BIND"/>
    <property type="match status" value="1"/>
</dbReference>
<dbReference type="InterPro" id="IPR014017">
    <property type="entry name" value="DNA_helicase_UvrD-like_C"/>
</dbReference>
<comment type="caution">
    <text evidence="19">The sequence shown here is derived from an EMBL/GenBank/DDBJ whole genome shotgun (WGS) entry which is preliminary data.</text>
</comment>
<evidence type="ECO:0000256" key="15">
    <source>
        <dbReference type="PROSITE-ProRule" id="PRU00560"/>
    </source>
</evidence>
<evidence type="ECO:0000313" key="19">
    <source>
        <dbReference type="EMBL" id="RVT89161.1"/>
    </source>
</evidence>
<dbReference type="Pfam" id="PF00580">
    <property type="entry name" value="UvrD-helicase"/>
    <property type="match status" value="1"/>
</dbReference>
<keyword evidence="8" id="KW-0238">DNA-binding</keyword>
<evidence type="ECO:0000256" key="14">
    <source>
        <dbReference type="ARBA" id="ARBA00048988"/>
    </source>
</evidence>
<keyword evidence="1" id="KW-0540">Nuclease</keyword>
<evidence type="ECO:0000256" key="9">
    <source>
        <dbReference type="ARBA" id="ARBA00023204"/>
    </source>
</evidence>
<dbReference type="GO" id="GO:0033202">
    <property type="term" value="C:DNA helicase complex"/>
    <property type="evidence" value="ECO:0007669"/>
    <property type="project" value="TreeGrafter"/>
</dbReference>
<dbReference type="OrthoDB" id="9810135at2"/>
<evidence type="ECO:0000256" key="6">
    <source>
        <dbReference type="ARBA" id="ARBA00022839"/>
    </source>
</evidence>
<evidence type="ECO:0000256" key="16">
    <source>
        <dbReference type="SAM" id="MobiDB-lite"/>
    </source>
</evidence>
<name>A0A437LUQ5_9SPHN</name>
<dbReference type="PANTHER" id="PTHR11070">
    <property type="entry name" value="UVRD / RECB / PCRA DNA HELICASE FAMILY MEMBER"/>
    <property type="match status" value="1"/>
</dbReference>
<feature type="domain" description="UvrD-like helicase ATP-binding" evidence="17">
    <location>
        <begin position="14"/>
        <end position="493"/>
    </location>
</feature>
<keyword evidence="5 15" id="KW-0347">Helicase</keyword>
<keyword evidence="6" id="KW-0269">Exonuclease</keyword>
<keyword evidence="3" id="KW-0227">DNA damage</keyword>
<dbReference type="PANTHER" id="PTHR11070:SF2">
    <property type="entry name" value="ATP-DEPENDENT DNA HELICASE SRS2"/>
    <property type="match status" value="1"/>
</dbReference>
<dbReference type="GO" id="GO:0043138">
    <property type="term" value="F:3'-5' DNA helicase activity"/>
    <property type="evidence" value="ECO:0007669"/>
    <property type="project" value="UniProtKB-EC"/>
</dbReference>
<keyword evidence="9" id="KW-0234">DNA repair</keyword>
<dbReference type="Pfam" id="PF12705">
    <property type="entry name" value="PDDEXK_1"/>
    <property type="match status" value="1"/>
</dbReference>
<evidence type="ECO:0000256" key="7">
    <source>
        <dbReference type="ARBA" id="ARBA00022840"/>
    </source>
</evidence>
<feature type="domain" description="UvrD-like helicase C-terminal" evidence="18">
    <location>
        <begin position="515"/>
        <end position="787"/>
    </location>
</feature>
<organism evidence="19 20">
    <name type="scientific">Sphingomonas crocodyli</name>
    <dbReference type="NCBI Taxonomy" id="1979270"/>
    <lineage>
        <taxon>Bacteria</taxon>
        <taxon>Pseudomonadati</taxon>
        <taxon>Pseudomonadota</taxon>
        <taxon>Alphaproteobacteria</taxon>
        <taxon>Sphingomonadales</taxon>
        <taxon>Sphingomonadaceae</taxon>
        <taxon>Sphingomonas</taxon>
    </lineage>
</organism>
<evidence type="ECO:0000259" key="18">
    <source>
        <dbReference type="PROSITE" id="PS51217"/>
    </source>
</evidence>
<dbReference type="Proteomes" id="UP000282971">
    <property type="component" value="Unassembled WGS sequence"/>
</dbReference>
<dbReference type="GO" id="GO:0000725">
    <property type="term" value="P:recombinational repair"/>
    <property type="evidence" value="ECO:0007669"/>
    <property type="project" value="TreeGrafter"/>
</dbReference>
<dbReference type="EC" id="5.6.2.4" evidence="12"/>
<accession>A0A437LUQ5</accession>
<evidence type="ECO:0000256" key="2">
    <source>
        <dbReference type="ARBA" id="ARBA00022741"/>
    </source>
</evidence>
<dbReference type="InterPro" id="IPR011604">
    <property type="entry name" value="PDDEXK-like_dom_sf"/>
</dbReference>
<gene>
    <name evidence="19" type="primary">addA</name>
    <name evidence="19" type="ORF">EOD43_22865</name>
</gene>
<dbReference type="GO" id="GO:0005829">
    <property type="term" value="C:cytosol"/>
    <property type="evidence" value="ECO:0007669"/>
    <property type="project" value="TreeGrafter"/>
</dbReference>
<evidence type="ECO:0000256" key="4">
    <source>
        <dbReference type="ARBA" id="ARBA00022801"/>
    </source>
</evidence>
<dbReference type="InterPro" id="IPR038726">
    <property type="entry name" value="PDDEXK_AddAB-type"/>
</dbReference>
<evidence type="ECO:0000259" key="17">
    <source>
        <dbReference type="PROSITE" id="PS51198"/>
    </source>
</evidence>
<evidence type="ECO:0000313" key="20">
    <source>
        <dbReference type="Proteomes" id="UP000282971"/>
    </source>
</evidence>
<dbReference type="InterPro" id="IPR027417">
    <property type="entry name" value="P-loop_NTPase"/>
</dbReference>
<dbReference type="GO" id="GO:0004527">
    <property type="term" value="F:exonuclease activity"/>
    <property type="evidence" value="ECO:0007669"/>
    <property type="project" value="UniProtKB-KW"/>
</dbReference>
<dbReference type="NCBIfam" id="TIGR02784">
    <property type="entry name" value="addA_alphas"/>
    <property type="match status" value="1"/>
</dbReference>
<protein>
    <recommendedName>
        <fullName evidence="12">DNA 3'-5' helicase</fullName>
        <ecNumber evidence="12">5.6.2.4</ecNumber>
    </recommendedName>
    <alternativeName>
        <fullName evidence="13">DNA 3'-5' helicase II</fullName>
    </alternativeName>
</protein>
<dbReference type="AlphaFoldDB" id="A0A437LUQ5"/>
<dbReference type="Gene3D" id="3.90.320.10">
    <property type="match status" value="1"/>
</dbReference>
<dbReference type="InterPro" id="IPR014016">
    <property type="entry name" value="UvrD-like_ATP-bd"/>
</dbReference>
<evidence type="ECO:0000256" key="11">
    <source>
        <dbReference type="ARBA" id="ARBA00034617"/>
    </source>
</evidence>
<feature type="binding site" evidence="15">
    <location>
        <begin position="35"/>
        <end position="42"/>
    </location>
    <ligand>
        <name>ATP</name>
        <dbReference type="ChEBI" id="CHEBI:30616"/>
    </ligand>
</feature>
<comment type="catalytic activity">
    <reaction evidence="14">
        <text>ATP + H2O = ADP + phosphate + H(+)</text>
        <dbReference type="Rhea" id="RHEA:13065"/>
        <dbReference type="ChEBI" id="CHEBI:15377"/>
        <dbReference type="ChEBI" id="CHEBI:15378"/>
        <dbReference type="ChEBI" id="CHEBI:30616"/>
        <dbReference type="ChEBI" id="CHEBI:43474"/>
        <dbReference type="ChEBI" id="CHEBI:456216"/>
        <dbReference type="EC" id="5.6.2.4"/>
    </reaction>
</comment>
<dbReference type="GO" id="GO:0005524">
    <property type="term" value="F:ATP binding"/>
    <property type="evidence" value="ECO:0007669"/>
    <property type="project" value="UniProtKB-UniRule"/>
</dbReference>
<keyword evidence="7 15" id="KW-0067">ATP-binding</keyword>
<keyword evidence="2 15" id="KW-0547">Nucleotide-binding</keyword>
<dbReference type="InterPro" id="IPR014151">
    <property type="entry name" value="DNA_helicase_AddA"/>
</dbReference>
<keyword evidence="10" id="KW-0413">Isomerase</keyword>
<dbReference type="PROSITE" id="PS51217">
    <property type="entry name" value="UVRD_HELICASE_CTER"/>
    <property type="match status" value="1"/>
</dbReference>
<evidence type="ECO:0000256" key="12">
    <source>
        <dbReference type="ARBA" id="ARBA00034808"/>
    </source>
</evidence>
<dbReference type="SUPFAM" id="SSF52540">
    <property type="entry name" value="P-loop containing nucleoside triphosphate hydrolases"/>
    <property type="match status" value="1"/>
</dbReference>
<dbReference type="Gene3D" id="3.40.50.300">
    <property type="entry name" value="P-loop containing nucleotide triphosphate hydrolases"/>
    <property type="match status" value="4"/>
</dbReference>
<evidence type="ECO:0000256" key="3">
    <source>
        <dbReference type="ARBA" id="ARBA00022763"/>
    </source>
</evidence>
<dbReference type="InterPro" id="IPR011335">
    <property type="entry name" value="Restrct_endonuc-II-like"/>
</dbReference>
<evidence type="ECO:0000256" key="10">
    <source>
        <dbReference type="ARBA" id="ARBA00023235"/>
    </source>
</evidence>
<evidence type="ECO:0000256" key="13">
    <source>
        <dbReference type="ARBA" id="ARBA00034923"/>
    </source>
</evidence>